<accession>A0ABV6E4X7</accession>
<keyword evidence="4" id="KW-1185">Reference proteome</keyword>
<dbReference type="Pfam" id="PF13569">
    <property type="entry name" value="DUF4132"/>
    <property type="match status" value="1"/>
</dbReference>
<proteinExistence type="predicted"/>
<dbReference type="InterPro" id="IPR016024">
    <property type="entry name" value="ARM-type_fold"/>
</dbReference>
<evidence type="ECO:0000313" key="3">
    <source>
        <dbReference type="EMBL" id="MFC0223991.1"/>
    </source>
</evidence>
<feature type="domain" description="DUF4132" evidence="2">
    <location>
        <begin position="890"/>
        <end position="1077"/>
    </location>
</feature>
<name>A0ABV6E4X7_9ACTN</name>
<feature type="region of interest" description="Disordered" evidence="1">
    <location>
        <begin position="375"/>
        <end position="397"/>
    </location>
</feature>
<gene>
    <name evidence="3" type="ORF">ACFFJG_16005</name>
</gene>
<dbReference type="InterPro" id="IPR011989">
    <property type="entry name" value="ARM-like"/>
</dbReference>
<dbReference type="EMBL" id="JBHLXH010000002">
    <property type="protein sequence ID" value="MFC0223991.1"/>
    <property type="molecule type" value="Genomic_DNA"/>
</dbReference>
<dbReference type="Gene3D" id="1.25.10.10">
    <property type="entry name" value="Leucine-rich Repeat Variant"/>
    <property type="match status" value="1"/>
</dbReference>
<protein>
    <submittedName>
        <fullName evidence="3">DUF4132 domain-containing protein</fullName>
    </submittedName>
</protein>
<evidence type="ECO:0000313" key="4">
    <source>
        <dbReference type="Proteomes" id="UP001589698"/>
    </source>
</evidence>
<reference evidence="3 4" key="1">
    <citation type="submission" date="2024-09" db="EMBL/GenBank/DDBJ databases">
        <authorList>
            <person name="Sun Q."/>
            <person name="Mori K."/>
        </authorList>
    </citation>
    <scope>NUCLEOTIDE SEQUENCE [LARGE SCALE GENOMIC DNA]</scope>
    <source>
        <strain evidence="3 4">CCM 8654</strain>
    </source>
</reference>
<dbReference type="Proteomes" id="UP001589698">
    <property type="component" value="Unassembled WGS sequence"/>
</dbReference>
<evidence type="ECO:0000259" key="2">
    <source>
        <dbReference type="Pfam" id="PF13569"/>
    </source>
</evidence>
<comment type="caution">
    <text evidence="3">The sequence shown here is derived from an EMBL/GenBank/DDBJ whole genome shotgun (WGS) entry which is preliminary data.</text>
</comment>
<dbReference type="RefSeq" id="WP_378519783.1">
    <property type="nucleotide sequence ID" value="NZ_CBCSDI010000051.1"/>
</dbReference>
<dbReference type="SUPFAM" id="SSF48371">
    <property type="entry name" value="ARM repeat"/>
    <property type="match status" value="1"/>
</dbReference>
<evidence type="ECO:0000256" key="1">
    <source>
        <dbReference type="SAM" id="MobiDB-lite"/>
    </source>
</evidence>
<sequence>MGWFSKVRAPRHEVRGTDAAWARVAAALTDSVTRDWRNPRPPDRRQQALVASYLLTGEVPFGQVRAVLVDPNGHYGTHFGAAYADLVEVCGAVADGTDVGEVDRWERLLHVMLHLEASRSGAQQPGPGAWVEALVGQLSHLPGLDTHGLTVGFVLALGDRFGASPDVVVAQALAPGAHTWRPNPVGWVMSRMPGWGALLAAHGPAVTPHLVEGAVDERLHTLRMLEGLSDSELAVHAAGLAVAATAGSAKVRDAARPLLLRTGEGSVERLLAIATEAKPDTRVHALSLLWQLGEDRPDLREEARRVAADDRAASVQALLGHWDAADTAPEPDEWDLPEEAPLTWSTDRTSADRIARTLVAGLAHEIDSLNQQYARDEQHRAARQGRPTPARTDRAVPGQREADAIAARLTDPAPPELAPSVLARHVRLPFVLMELAGDPALSPGVLLRCADEAHRLVTPRQGITWSILVEAAHRATGRPTLRELQRLLDAGGLQGAYVVWGMYGHTWDSVAREWPDDDVWPFVAANLDTLPLEKPSSWDQDPDAGYRALATLPRTPARVLDRLHEVALTGAKAERAKARRALAKDPGRAARCAAALSSGKADVRLSAAQWLTEIGDPAVVPLLAAAYAKERQDTVRGALLDALEAAGEDPATYLSRERLVADAEAAVAKGAPRELAWLDVTTLPDVRWSDGGPVPRALLEGLLVQAVRAKSPEPNAIVRRACAMFDRADAERFAERLLAAWLAEDLRPGPGGVPEGSAASSKGLLAVVGACAGQGVVAPAERYLREWYGMRASQGKALLAMLSWVDHPAAIQLVLSVGSRFRTKAFQDEAVRLAAALAERRGWTLDELADRTVPDLGLDRDGVLALPYRDRVFTAHLLADLTLQLRSPEGTVVKALPAPRQSDDAEAARQAKKDLASARKELKALARVQQDRLYEALCTGRTWPAGDWLDHLAAHPVLRHLVGRLVWLARPDDADDPRLVTFRPLEDGTLTDVDDAPVDLDPTWLVSLAHQTTLPAEAAEGWVDHLADYEVTPLFQQFGSAVWELPEDLRTATAITEFEGHLLEAFQLRGRALKLGWTRGPVEDAGWFHCYEKRFPGLGLTARLGFTGNGVPEENRTVALTRLEFAPTRDGMVQHASATALRDVPPVLLSECRNDMASLASLGPGHDPEWEKVTQL</sequence>
<dbReference type="InterPro" id="IPR025406">
    <property type="entry name" value="DUF4132"/>
</dbReference>
<organism evidence="3 4">
    <name type="scientific">Nocardioides zeicaulis</name>
    <dbReference type="NCBI Taxonomy" id="1776857"/>
    <lineage>
        <taxon>Bacteria</taxon>
        <taxon>Bacillati</taxon>
        <taxon>Actinomycetota</taxon>
        <taxon>Actinomycetes</taxon>
        <taxon>Propionibacteriales</taxon>
        <taxon>Nocardioidaceae</taxon>
        <taxon>Nocardioides</taxon>
    </lineage>
</organism>